<organism evidence="1">
    <name type="scientific">Tanacetum cinerariifolium</name>
    <name type="common">Dalmatian daisy</name>
    <name type="synonym">Chrysanthemum cinerariifolium</name>
    <dbReference type="NCBI Taxonomy" id="118510"/>
    <lineage>
        <taxon>Eukaryota</taxon>
        <taxon>Viridiplantae</taxon>
        <taxon>Streptophyta</taxon>
        <taxon>Embryophyta</taxon>
        <taxon>Tracheophyta</taxon>
        <taxon>Spermatophyta</taxon>
        <taxon>Magnoliopsida</taxon>
        <taxon>eudicotyledons</taxon>
        <taxon>Gunneridae</taxon>
        <taxon>Pentapetalae</taxon>
        <taxon>asterids</taxon>
        <taxon>campanulids</taxon>
        <taxon>Asterales</taxon>
        <taxon>Asteraceae</taxon>
        <taxon>Asteroideae</taxon>
        <taxon>Anthemideae</taxon>
        <taxon>Anthemidinae</taxon>
        <taxon>Tanacetum</taxon>
    </lineage>
</organism>
<gene>
    <name evidence="1" type="ORF">Tci_878971</name>
</gene>
<accession>A0A699T915</accession>
<dbReference type="AlphaFoldDB" id="A0A699T915"/>
<protein>
    <submittedName>
        <fullName evidence="1">Uncharacterized protein</fullName>
    </submittedName>
</protein>
<reference evidence="1" key="1">
    <citation type="journal article" date="2019" name="Sci. Rep.">
        <title>Draft genome of Tanacetum cinerariifolium, the natural source of mosquito coil.</title>
        <authorList>
            <person name="Yamashiro T."/>
            <person name="Shiraishi A."/>
            <person name="Satake H."/>
            <person name="Nakayama K."/>
        </authorList>
    </citation>
    <scope>NUCLEOTIDE SEQUENCE</scope>
</reference>
<feature type="non-terminal residue" evidence="1">
    <location>
        <position position="145"/>
    </location>
</feature>
<sequence>RQQEVLDSSMYYNEADWIHIMAQVEANASLSKTLLGDDVTEENFPAKMVALIKRKKQDLAKKLAKERRNRPMTQTFIKVVSSEDSDDEAPPVWSALVGWEVIPTPLGDIHALYRMHQSTKHFTTPRQILYMVDRHDLVKLYGLVV</sequence>
<evidence type="ECO:0000313" key="1">
    <source>
        <dbReference type="EMBL" id="GFD07002.1"/>
    </source>
</evidence>
<feature type="non-terminal residue" evidence="1">
    <location>
        <position position="1"/>
    </location>
</feature>
<comment type="caution">
    <text evidence="1">The sequence shown here is derived from an EMBL/GenBank/DDBJ whole genome shotgun (WGS) entry which is preliminary data.</text>
</comment>
<proteinExistence type="predicted"/>
<name>A0A699T915_TANCI</name>
<dbReference type="EMBL" id="BKCJ011228679">
    <property type="protein sequence ID" value="GFD07002.1"/>
    <property type="molecule type" value="Genomic_DNA"/>
</dbReference>